<dbReference type="PANTHER" id="PTHR43198">
    <property type="entry name" value="BIFUNCTIONAL TH2 PROTEIN"/>
    <property type="match status" value="1"/>
</dbReference>
<evidence type="ECO:0000256" key="7">
    <source>
        <dbReference type="ARBA" id="ARBA00022977"/>
    </source>
</evidence>
<dbReference type="Gene3D" id="1.20.910.10">
    <property type="entry name" value="Heme oxygenase-like"/>
    <property type="match status" value="1"/>
</dbReference>
<dbReference type="Proteomes" id="UP000430345">
    <property type="component" value="Unassembled WGS sequence"/>
</dbReference>
<dbReference type="RefSeq" id="WP_152891531.1">
    <property type="nucleotide sequence ID" value="NZ_WHJC01000311.1"/>
</dbReference>
<evidence type="ECO:0000256" key="4">
    <source>
        <dbReference type="ARBA" id="ARBA00011881"/>
    </source>
</evidence>
<evidence type="ECO:0000313" key="11">
    <source>
        <dbReference type="EMBL" id="MPQ44775.1"/>
    </source>
</evidence>
<comment type="pathway">
    <text evidence="2 9">Cofactor biosynthesis; thiamine diphosphate biosynthesis.</text>
</comment>
<dbReference type="EC" id="3.5.99.2" evidence="5 9"/>
<gene>
    <name evidence="11" type="primary">tenA</name>
    <name evidence="11" type="ORF">GBZ86_13620</name>
</gene>
<dbReference type="NCBIfam" id="TIGR04306">
    <property type="entry name" value="salvage_TenA"/>
    <property type="match status" value="1"/>
</dbReference>
<evidence type="ECO:0000256" key="2">
    <source>
        <dbReference type="ARBA" id="ARBA00004948"/>
    </source>
</evidence>
<keyword evidence="12" id="KW-1185">Reference proteome</keyword>
<dbReference type="CDD" id="cd19369">
    <property type="entry name" value="TenA_C-like"/>
    <property type="match status" value="1"/>
</dbReference>
<evidence type="ECO:0000259" key="10">
    <source>
        <dbReference type="Pfam" id="PF03070"/>
    </source>
</evidence>
<dbReference type="GO" id="GO:0009229">
    <property type="term" value="P:thiamine diphosphate biosynthetic process"/>
    <property type="evidence" value="ECO:0007669"/>
    <property type="project" value="UniProtKB-UniPathway"/>
</dbReference>
<evidence type="ECO:0000256" key="8">
    <source>
        <dbReference type="ARBA" id="ARBA00048337"/>
    </source>
</evidence>
<evidence type="ECO:0000256" key="3">
    <source>
        <dbReference type="ARBA" id="ARBA00010264"/>
    </source>
</evidence>
<keyword evidence="9" id="KW-0378">Hydrolase</keyword>
<comment type="function">
    <text evidence="9">Catalyzes an amino-pyrimidine hydrolysis reaction at the C5' of the pyrimidine moiety of thiamine compounds, a reaction that is part of a thiamine salvage pathway.</text>
</comment>
<sequence length="219" mass="26706">MKFTEYLFEEVKDIWNDYLNHKFICELGQGILDEEKFKYYLIQDYLYLKEYAKVFCIGAVKAKTMKEMKFYYSSIKGTMEDETAVHINYLRNFGVNIDELEKYKFNVITKNYTSYMQSIALTGNLKEIAVAIMPCTWSYNYIGKYLINKYKDKIEKNFYKDWIEEYASKEFEEFTERWINYIDELCENINEEEKERLLDIFIRCSVYEMDFWNMAYKTI</sequence>
<dbReference type="InterPro" id="IPR050967">
    <property type="entry name" value="Thiamine_Salvage_TenA"/>
</dbReference>
<comment type="subunit">
    <text evidence="4">Homotetramer.</text>
</comment>
<feature type="domain" description="Thiaminase-2/PQQC" evidence="10">
    <location>
        <begin position="10"/>
        <end position="217"/>
    </location>
</feature>
<accession>A0A6I1MN05</accession>
<dbReference type="InterPro" id="IPR004305">
    <property type="entry name" value="Thiaminase-2/PQQC"/>
</dbReference>
<proteinExistence type="inferred from homology"/>
<dbReference type="GO" id="GO:0050334">
    <property type="term" value="F:thiaminase activity"/>
    <property type="evidence" value="ECO:0007669"/>
    <property type="project" value="UniProtKB-EC"/>
</dbReference>
<dbReference type="InterPro" id="IPR016084">
    <property type="entry name" value="Haem_Oase-like_multi-hlx"/>
</dbReference>
<evidence type="ECO:0000256" key="9">
    <source>
        <dbReference type="RuleBase" id="RU363093"/>
    </source>
</evidence>
<reference evidence="11 12" key="1">
    <citation type="submission" date="2019-10" db="EMBL/GenBank/DDBJ databases">
        <title>The Genome Sequence of Clostridium tarantellae Isolated from Fish Brain.</title>
        <authorList>
            <person name="Bano L."/>
            <person name="Kiel M."/>
            <person name="Sales G."/>
            <person name="Doxey A.C."/>
            <person name="Mansfield M.J."/>
            <person name="Schiavone M."/>
            <person name="Rossetto O."/>
            <person name="Pirazzini M."/>
            <person name="Dobrindt U."/>
            <person name="Montecucco C."/>
        </authorList>
    </citation>
    <scope>NUCLEOTIDE SEQUENCE [LARGE SCALE GENOMIC DNA]</scope>
    <source>
        <strain evidence="11 12">DSM 3997</strain>
    </source>
</reference>
<evidence type="ECO:0000256" key="1">
    <source>
        <dbReference type="ARBA" id="ARBA00001881"/>
    </source>
</evidence>
<dbReference type="AlphaFoldDB" id="A0A6I1MN05"/>
<organism evidence="11 12">
    <name type="scientific">Clostridium tarantellae</name>
    <dbReference type="NCBI Taxonomy" id="39493"/>
    <lineage>
        <taxon>Bacteria</taxon>
        <taxon>Bacillati</taxon>
        <taxon>Bacillota</taxon>
        <taxon>Clostridia</taxon>
        <taxon>Eubacteriales</taxon>
        <taxon>Clostridiaceae</taxon>
        <taxon>Clostridium</taxon>
    </lineage>
</organism>
<comment type="catalytic activity">
    <reaction evidence="1 9">
        <text>4-amino-5-aminomethyl-2-methylpyrimidine + H2O = 4-amino-5-hydroxymethyl-2-methylpyrimidine + NH4(+)</text>
        <dbReference type="Rhea" id="RHEA:31799"/>
        <dbReference type="ChEBI" id="CHEBI:15377"/>
        <dbReference type="ChEBI" id="CHEBI:16892"/>
        <dbReference type="ChEBI" id="CHEBI:28938"/>
        <dbReference type="ChEBI" id="CHEBI:63416"/>
        <dbReference type="EC" id="3.5.99.2"/>
    </reaction>
</comment>
<dbReference type="InterPro" id="IPR027574">
    <property type="entry name" value="Thiaminase_II"/>
</dbReference>
<dbReference type="UniPathway" id="UPA00060"/>
<dbReference type="EMBL" id="WHJC01000311">
    <property type="protein sequence ID" value="MPQ44775.1"/>
    <property type="molecule type" value="Genomic_DNA"/>
</dbReference>
<dbReference type="SUPFAM" id="SSF48613">
    <property type="entry name" value="Heme oxygenase-like"/>
    <property type="match status" value="1"/>
</dbReference>
<evidence type="ECO:0000313" key="12">
    <source>
        <dbReference type="Proteomes" id="UP000430345"/>
    </source>
</evidence>
<protein>
    <recommendedName>
        <fullName evidence="6 9">Aminopyrimidine aminohydrolase</fullName>
        <ecNumber evidence="5 9">3.5.99.2</ecNumber>
    </recommendedName>
</protein>
<dbReference type="Pfam" id="PF03070">
    <property type="entry name" value="TENA_THI-4"/>
    <property type="match status" value="1"/>
</dbReference>
<comment type="caution">
    <text evidence="11">The sequence shown here is derived from an EMBL/GenBank/DDBJ whole genome shotgun (WGS) entry which is preliminary data.</text>
</comment>
<comment type="catalytic activity">
    <reaction evidence="8 9">
        <text>thiamine + H2O = 5-(2-hydroxyethyl)-4-methylthiazole + 4-amino-5-hydroxymethyl-2-methylpyrimidine + H(+)</text>
        <dbReference type="Rhea" id="RHEA:17509"/>
        <dbReference type="ChEBI" id="CHEBI:15377"/>
        <dbReference type="ChEBI" id="CHEBI:15378"/>
        <dbReference type="ChEBI" id="CHEBI:16892"/>
        <dbReference type="ChEBI" id="CHEBI:17957"/>
        <dbReference type="ChEBI" id="CHEBI:18385"/>
        <dbReference type="EC" id="3.5.99.2"/>
    </reaction>
</comment>
<evidence type="ECO:0000256" key="5">
    <source>
        <dbReference type="ARBA" id="ARBA00012684"/>
    </source>
</evidence>
<comment type="similarity">
    <text evidence="3 9">Belongs to the TenA family.</text>
</comment>
<dbReference type="OrthoDB" id="34166at2"/>
<keyword evidence="7 9" id="KW-0784">Thiamine biosynthesis</keyword>
<dbReference type="PANTHER" id="PTHR43198:SF2">
    <property type="entry name" value="SI:CH1073-67J19.1-RELATED"/>
    <property type="match status" value="1"/>
</dbReference>
<dbReference type="GO" id="GO:0009228">
    <property type="term" value="P:thiamine biosynthetic process"/>
    <property type="evidence" value="ECO:0007669"/>
    <property type="project" value="UniProtKB-KW"/>
</dbReference>
<dbReference type="GO" id="GO:0005829">
    <property type="term" value="C:cytosol"/>
    <property type="evidence" value="ECO:0007669"/>
    <property type="project" value="TreeGrafter"/>
</dbReference>
<name>A0A6I1MN05_9CLOT</name>
<evidence type="ECO:0000256" key="6">
    <source>
        <dbReference type="ARBA" id="ARBA00013647"/>
    </source>
</evidence>